<dbReference type="CDD" id="cd14691">
    <property type="entry name" value="bZIP_XBP1"/>
    <property type="match status" value="1"/>
</dbReference>
<dbReference type="GeneID" id="110083427"/>
<sequence>MMPLRLRGRAEGGGEANVAFAGGAGEEQSGKSCVTRPRPPRACLTQPRRNPRLPSSRAQSAREAALSSPPRDQSGRATTLDMGGGARRGREAEAPRRERGKSCVRSGGAAAAGVAGAAPPERSPRRPSRMVPLPGPAAAAASPRLLLLPASVSPSSAAAAVAAPPPPPASAPSPPRKRQRLAHLSPEEKAMRRKLKNRVAAQSARDRKKARMGELERQAVELEAENQKLLAENQLLRERTHSLALENQELRLRLGLPALESSEGATRAAAAPAPLGVKVETPHPHKEEEEKDEEEEEERDGTLSPRSATGSAESAALRLRVPLQQEQAQPSPALGVQVDPSIDVDTSDSSDSESDLLLGLLDSLDPDLFLGCPGLDPSCLEKQHQPPPEAPPRGEAGSLPASPGSPLGAAPSQLEAINELIRFDHEYTKPFFLELVRIEEVAASPAEGAPLEPPVSVKEEEPSEGLFPQLGISHLLASDRWPAGLLEAASDSGYEGSSSPFSDLASPLEPEYTWEEAFAKELFPQLISV</sequence>
<dbReference type="PANTHER" id="PTHR46542:SF1">
    <property type="entry name" value="X-BOX BINDING PROTEIN 1"/>
    <property type="match status" value="1"/>
</dbReference>
<keyword evidence="2" id="KW-0805">Transcription regulation</keyword>
<gene>
    <name evidence="10" type="primary">XBP1</name>
</gene>
<evidence type="ECO:0000256" key="1">
    <source>
        <dbReference type="ARBA" id="ARBA00022843"/>
    </source>
</evidence>
<keyword evidence="5" id="KW-0539">Nucleus</keyword>
<feature type="compositionally biased region" description="Pro residues" evidence="7">
    <location>
        <begin position="163"/>
        <end position="174"/>
    </location>
</feature>
<feature type="compositionally biased region" description="Low complexity" evidence="7">
    <location>
        <begin position="152"/>
        <end position="162"/>
    </location>
</feature>
<feature type="region of interest" description="Disordered" evidence="7">
    <location>
        <begin position="152"/>
        <end position="214"/>
    </location>
</feature>
<feature type="compositionally biased region" description="Acidic residues" evidence="7">
    <location>
        <begin position="345"/>
        <end position="354"/>
    </location>
</feature>
<feature type="region of interest" description="Disordered" evidence="7">
    <location>
        <begin position="1"/>
        <end position="136"/>
    </location>
</feature>
<dbReference type="Gene3D" id="1.20.5.170">
    <property type="match status" value="1"/>
</dbReference>
<feature type="domain" description="BZIP" evidence="8">
    <location>
        <begin position="187"/>
        <end position="250"/>
    </location>
</feature>
<feature type="compositionally biased region" description="Low complexity" evidence="7">
    <location>
        <begin position="393"/>
        <end position="410"/>
    </location>
</feature>
<reference evidence="10" key="1">
    <citation type="submission" date="2025-08" db="UniProtKB">
        <authorList>
            <consortium name="RefSeq"/>
        </authorList>
    </citation>
    <scope>IDENTIFICATION</scope>
</reference>
<evidence type="ECO:0000256" key="2">
    <source>
        <dbReference type="ARBA" id="ARBA00023015"/>
    </source>
</evidence>
<dbReference type="SUPFAM" id="SSF57959">
    <property type="entry name" value="Leucine zipper domain"/>
    <property type="match status" value="1"/>
</dbReference>
<dbReference type="PANTHER" id="PTHR46542">
    <property type="entry name" value="X-BOX BINDING PROTEIN 1"/>
    <property type="match status" value="1"/>
</dbReference>
<evidence type="ECO:0000256" key="7">
    <source>
        <dbReference type="SAM" id="MobiDB-lite"/>
    </source>
</evidence>
<evidence type="ECO:0000313" key="9">
    <source>
        <dbReference type="Proteomes" id="UP001652642"/>
    </source>
</evidence>
<protein>
    <recommendedName>
        <fullName evidence="6">X-box-binding protein 1</fullName>
    </recommendedName>
</protein>
<dbReference type="InterPro" id="IPR046347">
    <property type="entry name" value="bZIP_sf"/>
</dbReference>
<evidence type="ECO:0000313" key="10">
    <source>
        <dbReference type="RefSeq" id="XP_072839204.1"/>
    </source>
</evidence>
<dbReference type="SMART" id="SM00338">
    <property type="entry name" value="BRLZ"/>
    <property type="match status" value="1"/>
</dbReference>
<dbReference type="Proteomes" id="UP001652642">
    <property type="component" value="Chromosome 14"/>
</dbReference>
<dbReference type="PROSITE" id="PS50217">
    <property type="entry name" value="BZIP"/>
    <property type="match status" value="1"/>
</dbReference>
<dbReference type="Pfam" id="PF00170">
    <property type="entry name" value="bZIP_1"/>
    <property type="match status" value="1"/>
</dbReference>
<organism evidence="9 10">
    <name type="scientific">Pogona vitticeps</name>
    <name type="common">central bearded dragon</name>
    <dbReference type="NCBI Taxonomy" id="103695"/>
    <lineage>
        <taxon>Eukaryota</taxon>
        <taxon>Metazoa</taxon>
        <taxon>Chordata</taxon>
        <taxon>Craniata</taxon>
        <taxon>Vertebrata</taxon>
        <taxon>Euteleostomi</taxon>
        <taxon>Lepidosauria</taxon>
        <taxon>Squamata</taxon>
        <taxon>Bifurcata</taxon>
        <taxon>Unidentata</taxon>
        <taxon>Episquamata</taxon>
        <taxon>Toxicofera</taxon>
        <taxon>Iguania</taxon>
        <taxon>Acrodonta</taxon>
        <taxon>Agamidae</taxon>
        <taxon>Amphibolurinae</taxon>
        <taxon>Pogona</taxon>
    </lineage>
</organism>
<keyword evidence="3" id="KW-0238">DNA-binding</keyword>
<keyword evidence="1" id="KW-0832">Ubl conjugation</keyword>
<keyword evidence="4" id="KW-0804">Transcription</keyword>
<keyword evidence="9" id="KW-1185">Reference proteome</keyword>
<dbReference type="InterPro" id="IPR004827">
    <property type="entry name" value="bZIP"/>
</dbReference>
<feature type="region of interest" description="Disordered" evidence="7">
    <location>
        <begin position="379"/>
        <end position="410"/>
    </location>
</feature>
<evidence type="ECO:0000256" key="3">
    <source>
        <dbReference type="ARBA" id="ARBA00023125"/>
    </source>
</evidence>
<accession>A0ABM5F1D5</accession>
<proteinExistence type="predicted"/>
<evidence type="ECO:0000256" key="6">
    <source>
        <dbReference type="ARBA" id="ARBA00040165"/>
    </source>
</evidence>
<evidence type="ECO:0000259" key="8">
    <source>
        <dbReference type="PROSITE" id="PS50217"/>
    </source>
</evidence>
<feature type="compositionally biased region" description="Low complexity" evidence="7">
    <location>
        <begin position="107"/>
        <end position="120"/>
    </location>
</feature>
<evidence type="ECO:0000256" key="4">
    <source>
        <dbReference type="ARBA" id="ARBA00023163"/>
    </source>
</evidence>
<dbReference type="InterPro" id="IPR052470">
    <property type="entry name" value="ER_Stress-Reg_TF"/>
</dbReference>
<feature type="region of interest" description="Disordered" evidence="7">
    <location>
        <begin position="262"/>
        <end position="354"/>
    </location>
</feature>
<evidence type="ECO:0000256" key="5">
    <source>
        <dbReference type="ARBA" id="ARBA00023242"/>
    </source>
</evidence>
<feature type="compositionally biased region" description="Basic and acidic residues" evidence="7">
    <location>
        <begin position="88"/>
        <end position="101"/>
    </location>
</feature>
<name>A0ABM5F1D5_9SAUR</name>
<feature type="compositionally biased region" description="Acidic residues" evidence="7">
    <location>
        <begin position="289"/>
        <end position="299"/>
    </location>
</feature>
<dbReference type="RefSeq" id="XP_072839204.1">
    <property type="nucleotide sequence ID" value="XM_072983103.1"/>
</dbReference>